<feature type="coiled-coil region" evidence="1">
    <location>
        <begin position="52"/>
        <end position="79"/>
    </location>
</feature>
<evidence type="ECO:0000313" key="3">
    <source>
        <dbReference type="EMBL" id="CAG6620730.1"/>
    </source>
</evidence>
<evidence type="ECO:0000256" key="1">
    <source>
        <dbReference type="SAM" id="Coils"/>
    </source>
</evidence>
<feature type="region of interest" description="Disordered" evidence="2">
    <location>
        <begin position="221"/>
        <end position="248"/>
    </location>
</feature>
<evidence type="ECO:0008006" key="4">
    <source>
        <dbReference type="Google" id="ProtNLM"/>
    </source>
</evidence>
<evidence type="ECO:0000256" key="2">
    <source>
        <dbReference type="SAM" id="MobiDB-lite"/>
    </source>
</evidence>
<name>A0A8D8M2E7_9HEMI</name>
<dbReference type="Gene3D" id="3.30.70.1820">
    <property type="entry name" value="L1 transposable element, RRM domain"/>
    <property type="match status" value="1"/>
</dbReference>
<organism evidence="3">
    <name type="scientific">Cacopsylla melanoneura</name>
    <dbReference type="NCBI Taxonomy" id="428564"/>
    <lineage>
        <taxon>Eukaryota</taxon>
        <taxon>Metazoa</taxon>
        <taxon>Ecdysozoa</taxon>
        <taxon>Arthropoda</taxon>
        <taxon>Hexapoda</taxon>
        <taxon>Insecta</taxon>
        <taxon>Pterygota</taxon>
        <taxon>Neoptera</taxon>
        <taxon>Paraneoptera</taxon>
        <taxon>Hemiptera</taxon>
        <taxon>Sternorrhyncha</taxon>
        <taxon>Psylloidea</taxon>
        <taxon>Psyllidae</taxon>
        <taxon>Psyllinae</taxon>
        <taxon>Cacopsylla</taxon>
    </lineage>
</organism>
<proteinExistence type="predicted"/>
<dbReference type="AlphaFoldDB" id="A0A8D8M2E7"/>
<protein>
    <recommendedName>
        <fullName evidence="4">Endonuclease-reverse transcriptase</fullName>
    </recommendedName>
</protein>
<reference evidence="3" key="1">
    <citation type="submission" date="2021-05" db="EMBL/GenBank/DDBJ databases">
        <authorList>
            <person name="Alioto T."/>
            <person name="Alioto T."/>
            <person name="Gomez Garrido J."/>
        </authorList>
    </citation>
    <scope>NUCLEOTIDE SEQUENCE</scope>
</reference>
<keyword evidence="1" id="KW-0175">Coiled coil</keyword>
<sequence length="306" mass="35988">MDKTEMEIFMQQFQGNLTKSLKEELTLSLKQEVTQSLCTHITEQIAPLVGRVNKVEVTVSDHEKRISELEEKVMEEKSRNMDEKLSNDTEKRKRNLVVFNLEEKSNEDYEKLERKIITVIKTNMKVNCNPQDIDYVSRLGKEMNNNRPVLIRFTTLKKKLEVLKNRNNLKNSKYNIDEDFSKELREKRKLLIPEMLRLRKENKRAVLRFDKIVVLGENQTQRQEDKTDLTQRQNYEQLMDTEDMEQDKKRKRYREFNFKPKKIPNPANSTGLQPAGTQMNQVMNQNEIITTGGASVTNTINKGTSD</sequence>
<accession>A0A8D8M2E7</accession>
<dbReference type="EMBL" id="HBUF01048349">
    <property type="protein sequence ID" value="CAG6620730.1"/>
    <property type="molecule type" value="Transcribed_RNA"/>
</dbReference>